<gene>
    <name evidence="1" type="ORF">JMN32_10915</name>
</gene>
<dbReference type="RefSeq" id="WP_202856368.1">
    <property type="nucleotide sequence ID" value="NZ_JAEUGD010000042.1"/>
</dbReference>
<name>A0A937KE76_9BACT</name>
<accession>A0A937KE76</accession>
<sequence>MDKSKMDDLYTEYTQVRFLDINKEQFIYIAHLLPSCLIVMSDGLLDREEWVTLKRLSKILGDEFATEDLGLEEKEENLMLIYKAEIRYLLKNREKWEAKFIAALRDYLANNDASKEFLNETMELFASQEQDTEKAEYRTYKRLKEELNL</sequence>
<dbReference type="AlphaFoldDB" id="A0A937KE76"/>
<comment type="caution">
    <text evidence="1">The sequence shown here is derived from an EMBL/GenBank/DDBJ whole genome shotgun (WGS) entry which is preliminary data.</text>
</comment>
<evidence type="ECO:0000313" key="1">
    <source>
        <dbReference type="EMBL" id="MBL6446825.1"/>
    </source>
</evidence>
<dbReference type="Proteomes" id="UP000614216">
    <property type="component" value="Unassembled WGS sequence"/>
</dbReference>
<reference evidence="1" key="1">
    <citation type="submission" date="2021-01" db="EMBL/GenBank/DDBJ databases">
        <title>Fulvivirga kasyanovii gen. nov., sp nov., a novel member of the phylum Bacteroidetes isolated from seawater in a mussel farm.</title>
        <authorList>
            <person name="Zhao L.-H."/>
            <person name="Wang Z.-J."/>
        </authorList>
    </citation>
    <scope>NUCLEOTIDE SEQUENCE</scope>
    <source>
        <strain evidence="1">29W222</strain>
    </source>
</reference>
<proteinExistence type="predicted"/>
<dbReference type="EMBL" id="JAEUGD010000042">
    <property type="protein sequence ID" value="MBL6446825.1"/>
    <property type="molecule type" value="Genomic_DNA"/>
</dbReference>
<organism evidence="1 2">
    <name type="scientific">Fulvivirga marina</name>
    <dbReference type="NCBI Taxonomy" id="2494733"/>
    <lineage>
        <taxon>Bacteria</taxon>
        <taxon>Pseudomonadati</taxon>
        <taxon>Bacteroidota</taxon>
        <taxon>Cytophagia</taxon>
        <taxon>Cytophagales</taxon>
        <taxon>Fulvivirgaceae</taxon>
        <taxon>Fulvivirga</taxon>
    </lineage>
</organism>
<evidence type="ECO:0000313" key="2">
    <source>
        <dbReference type="Proteomes" id="UP000614216"/>
    </source>
</evidence>
<protein>
    <submittedName>
        <fullName evidence="1">Uncharacterized protein</fullName>
    </submittedName>
</protein>
<keyword evidence="2" id="KW-1185">Reference proteome</keyword>